<dbReference type="KEGG" id="pbl:PAAG_11149"/>
<sequence>MPQRVRSLACHQRVAPVAVSVVRDPQLRNSRRFYQWVSQAFEVYIESGRVFGSGAEQHARSVDQKTDTSIP</sequence>
<gene>
    <name evidence="1" type="ORF">PAAG_11149</name>
</gene>
<proteinExistence type="predicted"/>
<organism evidence="1 2">
    <name type="scientific">Paracoccidioides lutzii (strain ATCC MYA-826 / Pb01)</name>
    <name type="common">Paracoccidioides brasiliensis</name>
    <dbReference type="NCBI Taxonomy" id="502779"/>
    <lineage>
        <taxon>Eukaryota</taxon>
        <taxon>Fungi</taxon>
        <taxon>Dikarya</taxon>
        <taxon>Ascomycota</taxon>
        <taxon>Pezizomycotina</taxon>
        <taxon>Eurotiomycetes</taxon>
        <taxon>Eurotiomycetidae</taxon>
        <taxon>Onygenales</taxon>
        <taxon>Ajellomycetaceae</taxon>
        <taxon>Paracoccidioides</taxon>
    </lineage>
</organism>
<reference evidence="1 2" key="1">
    <citation type="journal article" date="2011" name="PLoS Genet.">
        <title>Comparative genomic analysis of human fungal pathogens causing paracoccidioidomycosis.</title>
        <authorList>
            <person name="Desjardins C.A."/>
            <person name="Champion M.D."/>
            <person name="Holder J.W."/>
            <person name="Muszewska A."/>
            <person name="Goldberg J."/>
            <person name="Bailao A.M."/>
            <person name="Brigido M.M."/>
            <person name="Ferreira M.E."/>
            <person name="Garcia A.M."/>
            <person name="Grynberg M."/>
            <person name="Gujja S."/>
            <person name="Heiman D.I."/>
            <person name="Henn M.R."/>
            <person name="Kodira C.D."/>
            <person name="Leon-Narvaez H."/>
            <person name="Longo L.V."/>
            <person name="Ma L.J."/>
            <person name="Malavazi I."/>
            <person name="Matsuo A.L."/>
            <person name="Morais F.V."/>
            <person name="Pereira M."/>
            <person name="Rodriguez-Brito S."/>
            <person name="Sakthikumar S."/>
            <person name="Salem-Izacc S.M."/>
            <person name="Sykes S.M."/>
            <person name="Teixeira M.M."/>
            <person name="Vallejo M.C."/>
            <person name="Walter M.E."/>
            <person name="Yandava C."/>
            <person name="Young S."/>
            <person name="Zeng Q."/>
            <person name="Zucker J."/>
            <person name="Felipe M.S."/>
            <person name="Goldman G.H."/>
            <person name="Haas B.J."/>
            <person name="McEwen J.G."/>
            <person name="Nino-Vega G."/>
            <person name="Puccia R."/>
            <person name="San-Blas G."/>
            <person name="Soares C.M."/>
            <person name="Birren B.W."/>
            <person name="Cuomo C.A."/>
        </authorList>
    </citation>
    <scope>NUCLEOTIDE SEQUENCE [LARGE SCALE GENOMIC DNA]</scope>
    <source>
        <strain evidence="2">ATCC MYA-826 / Pb01</strain>
    </source>
</reference>
<dbReference type="EMBL" id="KN293993">
    <property type="protein sequence ID" value="KGQ01976.1"/>
    <property type="molecule type" value="Genomic_DNA"/>
</dbReference>
<dbReference type="AlphaFoldDB" id="A0A0A2V2E6"/>
<keyword evidence="2" id="KW-1185">Reference proteome</keyword>
<dbReference type="VEuPathDB" id="FungiDB:PAAG_11149"/>
<evidence type="ECO:0000313" key="1">
    <source>
        <dbReference type="EMBL" id="KGQ01976.1"/>
    </source>
</evidence>
<protein>
    <submittedName>
        <fullName evidence="1">Uncharacterized protein</fullName>
    </submittedName>
</protein>
<evidence type="ECO:0000313" key="2">
    <source>
        <dbReference type="Proteomes" id="UP000002059"/>
    </source>
</evidence>
<name>A0A0A2V2E6_PARBA</name>
<dbReference type="RefSeq" id="XP_015703455.1">
    <property type="nucleotide sequence ID" value="XM_015846848.1"/>
</dbReference>
<dbReference type="HOGENOM" id="CLU_2740718_0_0_1"/>
<dbReference type="GeneID" id="26970255"/>
<accession>A0A0A2V2E6</accession>
<dbReference type="Proteomes" id="UP000002059">
    <property type="component" value="Partially assembled WGS sequence"/>
</dbReference>